<dbReference type="STRING" id="67003.A0A1X0NX97"/>
<protein>
    <submittedName>
        <fullName evidence="2">Uncharacterized protein</fullName>
    </submittedName>
</protein>
<gene>
    <name evidence="2" type="ORF">TM35_000152700</name>
</gene>
<evidence type="ECO:0000313" key="3">
    <source>
        <dbReference type="Proteomes" id="UP000192257"/>
    </source>
</evidence>
<feature type="signal peptide" evidence="1">
    <location>
        <begin position="1"/>
        <end position="28"/>
    </location>
</feature>
<dbReference type="PANTHER" id="PTHR31354:SF2">
    <property type="entry name" value="OS01G0793500 PROTEIN"/>
    <property type="match status" value="1"/>
</dbReference>
<dbReference type="VEuPathDB" id="TriTrypDB:TM35_000152700"/>
<accession>A0A1X0NX97</accession>
<proteinExistence type="predicted"/>
<dbReference type="Gene3D" id="3.90.1720.10">
    <property type="entry name" value="endopeptidase domain like (from Nostoc punctiforme)"/>
    <property type="match status" value="1"/>
</dbReference>
<sequence>MTKSTVSLALLQLILFSLLLLICTEVHGSLYASHNGDHSVQKRLQEWMCASKDTCVKNFEEEPIPRLIHKFIKRLEDVWSENNETGSNNTSFSESQYSYFAFLPKYMGSVIPDGVTVNFSTKCFERVSVTARHLTTEKMEIIVIPSEAKSLLCVDLFLLEGGGGYLLKEIAILKPHRYTMDVSLATKNKAEEWYLLTKGIRIHLFPGTYLDMMGKIIKTLNLFKGHFTPSIPPDALTANMEFMRDYVQSSSRMSPPVGPRTSGSLVARSLNTTLISSGDVLMILRADGLNPMIGWAEGSTVGHTAVAMRDKGNHQLFICESTTSGAHWPINGVQCNTWEKWLQLVERAGHNVLWMPLAPKYRSKFNTTAAESFLREYVGVDYGYTTFLFGWLDTVRDNLPCLPPYFNTACLTPEMVETVLVWMDRVMGTNRHNIVRQAFTHRVGRWPDSLSVVESLFTAAEEGGKNVSFADIYQIPEQDEWLYTTTRGSGPTQTETVVEVVSKSMVCCVLVCNVWKAAGLFDAIGNKLQCGEQTLWDIYSMKVFDKDAMYAGRPDVCKKYDPENAFCQLTGNLSLFLQPDVNTRELYPHMGERCSSSAPDYVRDKKC</sequence>
<dbReference type="OrthoDB" id="1847654at2759"/>
<keyword evidence="1" id="KW-0732">Signal</keyword>
<dbReference type="EMBL" id="NBCO01000015">
    <property type="protein sequence ID" value="ORC88839.1"/>
    <property type="molecule type" value="Genomic_DNA"/>
</dbReference>
<evidence type="ECO:0000256" key="1">
    <source>
        <dbReference type="SAM" id="SignalP"/>
    </source>
</evidence>
<evidence type="ECO:0000313" key="2">
    <source>
        <dbReference type="EMBL" id="ORC88839.1"/>
    </source>
</evidence>
<keyword evidence="3" id="KW-1185">Reference proteome</keyword>
<reference evidence="2 3" key="1">
    <citation type="submission" date="2017-03" db="EMBL/GenBank/DDBJ databases">
        <title>An alternative strategy for trypanosome survival in the mammalian bloodstream revealed through genome and transcriptome analysis of the ubiquitous bovine parasite Trypanosoma (Megatrypanum) theileri.</title>
        <authorList>
            <person name="Kelly S."/>
            <person name="Ivens A."/>
            <person name="Mott A."/>
            <person name="O'Neill E."/>
            <person name="Emms D."/>
            <person name="Macleod O."/>
            <person name="Voorheis P."/>
            <person name="Matthews J."/>
            <person name="Matthews K."/>
            <person name="Carrington M."/>
        </authorList>
    </citation>
    <scope>NUCLEOTIDE SEQUENCE [LARGE SCALE GENOMIC DNA]</scope>
    <source>
        <strain evidence="2">Edinburgh</strain>
    </source>
</reference>
<dbReference type="PANTHER" id="PTHR31354">
    <property type="entry name" value="OS01G0793500 PROTEIN"/>
    <property type="match status" value="1"/>
</dbReference>
<dbReference type="GeneID" id="39985702"/>
<name>A0A1X0NX97_9TRYP</name>
<dbReference type="RefSeq" id="XP_028882905.1">
    <property type="nucleotide sequence ID" value="XM_029025922.1"/>
</dbReference>
<feature type="chain" id="PRO_5010882867" evidence="1">
    <location>
        <begin position="29"/>
        <end position="607"/>
    </location>
</feature>
<dbReference type="AlphaFoldDB" id="A0A1X0NX97"/>
<organism evidence="2 3">
    <name type="scientific">Trypanosoma theileri</name>
    <dbReference type="NCBI Taxonomy" id="67003"/>
    <lineage>
        <taxon>Eukaryota</taxon>
        <taxon>Discoba</taxon>
        <taxon>Euglenozoa</taxon>
        <taxon>Kinetoplastea</taxon>
        <taxon>Metakinetoplastina</taxon>
        <taxon>Trypanosomatida</taxon>
        <taxon>Trypanosomatidae</taxon>
        <taxon>Trypanosoma</taxon>
    </lineage>
</organism>
<dbReference type="Proteomes" id="UP000192257">
    <property type="component" value="Unassembled WGS sequence"/>
</dbReference>
<comment type="caution">
    <text evidence="2">The sequence shown here is derived from an EMBL/GenBank/DDBJ whole genome shotgun (WGS) entry which is preliminary data.</text>
</comment>